<protein>
    <recommendedName>
        <fullName evidence="1">Retrotransposon gag domain-containing protein</fullName>
    </recommendedName>
</protein>
<proteinExistence type="predicted"/>
<evidence type="ECO:0000259" key="1">
    <source>
        <dbReference type="Pfam" id="PF03732"/>
    </source>
</evidence>
<reference evidence="2" key="1">
    <citation type="submission" date="2020-06" db="EMBL/GenBank/DDBJ databases">
        <authorList>
            <person name="Li T."/>
            <person name="Hu X."/>
            <person name="Zhang T."/>
            <person name="Song X."/>
            <person name="Zhang H."/>
            <person name="Dai N."/>
            <person name="Sheng W."/>
            <person name="Hou X."/>
            <person name="Wei L."/>
        </authorList>
    </citation>
    <scope>NUCLEOTIDE SEQUENCE</scope>
    <source>
        <strain evidence="2">G02</strain>
        <tissue evidence="2">Leaf</tissue>
    </source>
</reference>
<evidence type="ECO:0000313" key="2">
    <source>
        <dbReference type="EMBL" id="KAL0303526.1"/>
    </source>
</evidence>
<sequence length="265" mass="30311">MEMKNNLSNSPNFKYHMPSLEASSQQNNHVGASRDDGIALPLKFALKLGAKRKAQVAENDLLNDTMIHSSSLNKLHNKFQSAPASNEFEEQDLSVECNTSKGIPVSTNGFVSVEHVKNTVNEAIAKTYETRVQAFKSYVKPYTRRIEQLRMPENYQPPKFQQFNGHEDPRQHIAHFVETCNDSGTDGDLLVKQFVLSLKDTAFDWYIDLEANSIDSWDDLQNKFFNRSYSARRTVSMTELGNQHQEKDEPVLDYINNWRNLSLSC</sequence>
<organism evidence="2">
    <name type="scientific">Sesamum radiatum</name>
    <name type="common">Black benniseed</name>
    <dbReference type="NCBI Taxonomy" id="300843"/>
    <lineage>
        <taxon>Eukaryota</taxon>
        <taxon>Viridiplantae</taxon>
        <taxon>Streptophyta</taxon>
        <taxon>Embryophyta</taxon>
        <taxon>Tracheophyta</taxon>
        <taxon>Spermatophyta</taxon>
        <taxon>Magnoliopsida</taxon>
        <taxon>eudicotyledons</taxon>
        <taxon>Gunneridae</taxon>
        <taxon>Pentapetalae</taxon>
        <taxon>asterids</taxon>
        <taxon>lamiids</taxon>
        <taxon>Lamiales</taxon>
        <taxon>Pedaliaceae</taxon>
        <taxon>Sesamum</taxon>
    </lineage>
</organism>
<name>A0AAW2K9J1_SESRA</name>
<comment type="caution">
    <text evidence="2">The sequence shown here is derived from an EMBL/GenBank/DDBJ whole genome shotgun (WGS) entry which is preliminary data.</text>
</comment>
<accession>A0AAW2K9J1</accession>
<gene>
    <name evidence="2" type="ORF">Sradi_6220700</name>
</gene>
<dbReference type="PANTHER" id="PTHR33437">
    <property type="entry name" value="OS06G0361200 PROTEIN"/>
    <property type="match status" value="1"/>
</dbReference>
<reference evidence="2" key="2">
    <citation type="journal article" date="2024" name="Plant">
        <title>Genomic evolution and insights into agronomic trait innovations of Sesamum species.</title>
        <authorList>
            <person name="Miao H."/>
            <person name="Wang L."/>
            <person name="Qu L."/>
            <person name="Liu H."/>
            <person name="Sun Y."/>
            <person name="Le M."/>
            <person name="Wang Q."/>
            <person name="Wei S."/>
            <person name="Zheng Y."/>
            <person name="Lin W."/>
            <person name="Duan Y."/>
            <person name="Cao H."/>
            <person name="Xiong S."/>
            <person name="Wang X."/>
            <person name="Wei L."/>
            <person name="Li C."/>
            <person name="Ma Q."/>
            <person name="Ju M."/>
            <person name="Zhao R."/>
            <person name="Li G."/>
            <person name="Mu C."/>
            <person name="Tian Q."/>
            <person name="Mei H."/>
            <person name="Zhang T."/>
            <person name="Gao T."/>
            <person name="Zhang H."/>
        </authorList>
    </citation>
    <scope>NUCLEOTIDE SEQUENCE</scope>
    <source>
        <strain evidence="2">G02</strain>
    </source>
</reference>
<dbReference type="AlphaFoldDB" id="A0AAW2K9J1"/>
<dbReference type="InterPro" id="IPR005162">
    <property type="entry name" value="Retrotrans_gag_dom"/>
</dbReference>
<dbReference type="EMBL" id="JACGWJ010000029">
    <property type="protein sequence ID" value="KAL0303526.1"/>
    <property type="molecule type" value="Genomic_DNA"/>
</dbReference>
<feature type="domain" description="Retrotransposon gag" evidence="1">
    <location>
        <begin position="194"/>
        <end position="262"/>
    </location>
</feature>
<dbReference type="PANTHER" id="PTHR33437:SF2">
    <property type="entry name" value="OS06G0361200 PROTEIN"/>
    <property type="match status" value="1"/>
</dbReference>
<dbReference type="Pfam" id="PF03732">
    <property type="entry name" value="Retrotrans_gag"/>
    <property type="match status" value="1"/>
</dbReference>